<proteinExistence type="predicted"/>
<dbReference type="HOGENOM" id="CLU_1952299_0_0_1"/>
<name>A0A0E0JIA6_ORYPU</name>
<dbReference type="AlphaFoldDB" id="A0A0E0JIA6"/>
<reference evidence="1" key="1">
    <citation type="submission" date="2015-04" db="UniProtKB">
        <authorList>
            <consortium name="EnsemblPlants"/>
        </authorList>
    </citation>
    <scope>IDENTIFICATION</scope>
</reference>
<evidence type="ECO:0000313" key="2">
    <source>
        <dbReference type="Proteomes" id="UP000026962"/>
    </source>
</evidence>
<organism evidence="1">
    <name type="scientific">Oryza punctata</name>
    <name type="common">Red rice</name>
    <dbReference type="NCBI Taxonomy" id="4537"/>
    <lineage>
        <taxon>Eukaryota</taxon>
        <taxon>Viridiplantae</taxon>
        <taxon>Streptophyta</taxon>
        <taxon>Embryophyta</taxon>
        <taxon>Tracheophyta</taxon>
        <taxon>Spermatophyta</taxon>
        <taxon>Magnoliopsida</taxon>
        <taxon>Liliopsida</taxon>
        <taxon>Poales</taxon>
        <taxon>Poaceae</taxon>
        <taxon>BOP clade</taxon>
        <taxon>Oryzoideae</taxon>
        <taxon>Oryzeae</taxon>
        <taxon>Oryzinae</taxon>
        <taxon>Oryza</taxon>
    </lineage>
</organism>
<sequence length="129" mass="14059">MQRSLELDGYSLTKLVAGEDHFSDVGGRSDTSVSLLPVLLSRPADDGGVHVTFACTLLDKSGKPTSPESKGTTDSLSGVFDSGTVEEAWPAIYLIREAVESLDDRFVVRFTVSTLKKRWLARLCSYARC</sequence>
<reference evidence="1" key="2">
    <citation type="submission" date="2018-05" db="EMBL/GenBank/DDBJ databases">
        <title>OpunRS2 (Oryza punctata Reference Sequence Version 2).</title>
        <authorList>
            <person name="Zhang J."/>
            <person name="Kudrna D."/>
            <person name="Lee S."/>
            <person name="Talag J."/>
            <person name="Welchert J."/>
            <person name="Wing R.A."/>
        </authorList>
    </citation>
    <scope>NUCLEOTIDE SEQUENCE [LARGE SCALE GENOMIC DNA]</scope>
</reference>
<dbReference type="Gramene" id="OPUNC01G14690.1">
    <property type="protein sequence ID" value="OPUNC01G14690.1"/>
    <property type="gene ID" value="OPUNC01G14690"/>
</dbReference>
<dbReference type="eggNOG" id="KOG1987">
    <property type="taxonomic scope" value="Eukaryota"/>
</dbReference>
<dbReference type="Proteomes" id="UP000026962">
    <property type="component" value="Chromosome 1"/>
</dbReference>
<dbReference type="OMA" id="VHVTFAC"/>
<protein>
    <submittedName>
        <fullName evidence="1">Uncharacterized protein</fullName>
    </submittedName>
</protein>
<accession>A0A0E0JIA6</accession>
<evidence type="ECO:0000313" key="1">
    <source>
        <dbReference type="EnsemblPlants" id="OPUNC01G14690.1"/>
    </source>
</evidence>
<dbReference type="STRING" id="4537.A0A0E0JIA6"/>
<keyword evidence="2" id="KW-1185">Reference proteome</keyword>
<dbReference type="EnsemblPlants" id="OPUNC01G14690.1">
    <property type="protein sequence ID" value="OPUNC01G14690.1"/>
    <property type="gene ID" value="OPUNC01G14690"/>
</dbReference>